<dbReference type="InterPro" id="IPR010662">
    <property type="entry name" value="RBBP9/YdeN"/>
</dbReference>
<organism evidence="1 2">
    <name type="scientific">Rhizobium halophytocola</name>
    <dbReference type="NCBI Taxonomy" id="735519"/>
    <lineage>
        <taxon>Bacteria</taxon>
        <taxon>Pseudomonadati</taxon>
        <taxon>Pseudomonadota</taxon>
        <taxon>Alphaproteobacteria</taxon>
        <taxon>Hyphomicrobiales</taxon>
        <taxon>Rhizobiaceae</taxon>
        <taxon>Rhizobium/Agrobacterium group</taxon>
        <taxon>Rhizobium</taxon>
    </lineage>
</organism>
<dbReference type="EMBL" id="JAGGJU010000011">
    <property type="protein sequence ID" value="MBP1852402.1"/>
    <property type="molecule type" value="Genomic_DNA"/>
</dbReference>
<accession>A0ABS4E381</accession>
<protein>
    <submittedName>
        <fullName evidence="1">Pimeloyl-ACP methyl ester carboxylesterase</fullName>
    </submittedName>
</protein>
<proteinExistence type="predicted"/>
<dbReference type="Pfam" id="PF06821">
    <property type="entry name" value="Ser_hydrolase"/>
    <property type="match status" value="1"/>
</dbReference>
<dbReference type="Proteomes" id="UP000759443">
    <property type="component" value="Unassembled WGS sequence"/>
</dbReference>
<gene>
    <name evidence="1" type="ORF">J2Z17_003859</name>
</gene>
<reference evidence="1 2" key="1">
    <citation type="submission" date="2021-03" db="EMBL/GenBank/DDBJ databases">
        <title>Genomic Encyclopedia of Type Strains, Phase IV (KMG-IV): sequencing the most valuable type-strain genomes for metagenomic binning, comparative biology and taxonomic classification.</title>
        <authorList>
            <person name="Goeker M."/>
        </authorList>
    </citation>
    <scope>NUCLEOTIDE SEQUENCE [LARGE SCALE GENOMIC DNA]</scope>
    <source>
        <strain evidence="1 2">DSM 21600</strain>
    </source>
</reference>
<dbReference type="Gene3D" id="3.40.50.1820">
    <property type="entry name" value="alpha/beta hydrolase"/>
    <property type="match status" value="1"/>
</dbReference>
<sequence>MGGGKDIGNGTRVQACILFVQGAGEGTYADWDDKLVASLRRELGPSLEVRYPPMPGEDDPDFAAWSAALAAEIRRLGRPCVVVGHSIGGTVAVHALAARPELLEGIGALFLIAAPYVGDGGWPSDDITVEIGWAEPLRHLPVFLYHGDADDTVPAEHLDLYLADIPHAAIRRLPGRDHQLSNDLAEVASEILGLEA</sequence>
<name>A0ABS4E381_9HYPH</name>
<keyword evidence="2" id="KW-1185">Reference proteome</keyword>
<evidence type="ECO:0000313" key="1">
    <source>
        <dbReference type="EMBL" id="MBP1852402.1"/>
    </source>
</evidence>
<evidence type="ECO:0000313" key="2">
    <source>
        <dbReference type="Proteomes" id="UP000759443"/>
    </source>
</evidence>
<dbReference type="InterPro" id="IPR029058">
    <property type="entry name" value="AB_hydrolase_fold"/>
</dbReference>
<dbReference type="SUPFAM" id="SSF53474">
    <property type="entry name" value="alpha/beta-Hydrolases"/>
    <property type="match status" value="1"/>
</dbReference>
<comment type="caution">
    <text evidence="1">The sequence shown here is derived from an EMBL/GenBank/DDBJ whole genome shotgun (WGS) entry which is preliminary data.</text>
</comment>